<comment type="caution">
    <text evidence="2">The sequence shown here is derived from an EMBL/GenBank/DDBJ whole genome shotgun (WGS) entry which is preliminary data.</text>
</comment>
<dbReference type="OrthoDB" id="9788101at2"/>
<dbReference type="AlphaFoldDB" id="A0A0E9M2N6"/>
<keyword evidence="3" id="KW-1185">Reference proteome</keyword>
<dbReference type="CDD" id="cd06433">
    <property type="entry name" value="GT_2_WfgS_like"/>
    <property type="match status" value="1"/>
</dbReference>
<dbReference type="PANTHER" id="PTHR22916">
    <property type="entry name" value="GLYCOSYLTRANSFERASE"/>
    <property type="match status" value="1"/>
</dbReference>
<name>A0A0E9M2N6_9BACT</name>
<dbReference type="Proteomes" id="UP000032900">
    <property type="component" value="Unassembled WGS sequence"/>
</dbReference>
<gene>
    <name evidence="2" type="ORF">JCM15548_14043</name>
</gene>
<dbReference type="EMBL" id="BAZW01000056">
    <property type="protein sequence ID" value="GAO31656.1"/>
    <property type="molecule type" value="Genomic_DNA"/>
</dbReference>
<dbReference type="Pfam" id="PF00535">
    <property type="entry name" value="Glycos_transf_2"/>
    <property type="match status" value="1"/>
</dbReference>
<dbReference type="RefSeq" id="WP_062127896.1">
    <property type="nucleotide sequence ID" value="NZ_BAZW01000056.1"/>
</dbReference>
<dbReference type="SUPFAM" id="SSF53448">
    <property type="entry name" value="Nucleotide-diphospho-sugar transferases"/>
    <property type="match status" value="1"/>
</dbReference>
<feature type="domain" description="Glycosyltransferase 2-like" evidence="1">
    <location>
        <begin position="6"/>
        <end position="117"/>
    </location>
</feature>
<evidence type="ECO:0000313" key="2">
    <source>
        <dbReference type="EMBL" id="GAO31656.1"/>
    </source>
</evidence>
<dbReference type="InterPro" id="IPR001173">
    <property type="entry name" value="Glyco_trans_2-like"/>
</dbReference>
<dbReference type="Gene3D" id="3.90.550.10">
    <property type="entry name" value="Spore Coat Polysaccharide Biosynthesis Protein SpsA, Chain A"/>
    <property type="match status" value="1"/>
</dbReference>
<evidence type="ECO:0000259" key="1">
    <source>
        <dbReference type="Pfam" id="PF00535"/>
    </source>
</evidence>
<protein>
    <submittedName>
        <fullName evidence="2">Glycosyltransferase, family 2</fullName>
    </submittedName>
</protein>
<keyword evidence="2" id="KW-0808">Transferase</keyword>
<proteinExistence type="predicted"/>
<dbReference type="PANTHER" id="PTHR22916:SF67">
    <property type="entry name" value="COLANIC ACID BIOSYNTHESIS GLYCOSYL TRANSFERASE WCAE-RELATED"/>
    <property type="match status" value="1"/>
</dbReference>
<sequence length="206" mass="23277">MACKISIVTICLNNVNSIKATVESVINQSYSDIEYIVVDGGSQDGTMEVLATYKSQIAQLISEPDAGLYDAINKGLKLATGDVVGLIHAGDRLFDSQIVEKIAHCFILHEVDVIYGHSLLVNEWDIPVRVNKSPPFRRSLIARGWMPSHQSIYLKRHLLDQLGYYDLSMHPSADYEFFLRYFYFNNLKIRLLDAYVLRFAMGGEVP</sequence>
<dbReference type="STRING" id="1236989.JCM15548_14043"/>
<accession>A0A0E9M2N6</accession>
<evidence type="ECO:0000313" key="3">
    <source>
        <dbReference type="Proteomes" id="UP000032900"/>
    </source>
</evidence>
<organism evidence="2 3">
    <name type="scientific">Geofilum rubicundum JCM 15548</name>
    <dbReference type="NCBI Taxonomy" id="1236989"/>
    <lineage>
        <taxon>Bacteria</taxon>
        <taxon>Pseudomonadati</taxon>
        <taxon>Bacteroidota</taxon>
        <taxon>Bacteroidia</taxon>
        <taxon>Marinilabiliales</taxon>
        <taxon>Marinilabiliaceae</taxon>
        <taxon>Geofilum</taxon>
    </lineage>
</organism>
<dbReference type="GO" id="GO:0016758">
    <property type="term" value="F:hexosyltransferase activity"/>
    <property type="evidence" value="ECO:0007669"/>
    <property type="project" value="UniProtKB-ARBA"/>
</dbReference>
<reference evidence="2 3" key="1">
    <citation type="journal article" date="2015" name="Microbes Environ.">
        <title>Distribution and evolution of nitrogen fixation genes in the phylum bacteroidetes.</title>
        <authorList>
            <person name="Inoue J."/>
            <person name="Oshima K."/>
            <person name="Suda W."/>
            <person name="Sakamoto M."/>
            <person name="Iino T."/>
            <person name="Noda S."/>
            <person name="Hongoh Y."/>
            <person name="Hattori M."/>
            <person name="Ohkuma M."/>
        </authorList>
    </citation>
    <scope>NUCLEOTIDE SEQUENCE [LARGE SCALE GENOMIC DNA]</scope>
    <source>
        <strain evidence="2">JCM 15548</strain>
    </source>
</reference>
<dbReference type="InterPro" id="IPR029044">
    <property type="entry name" value="Nucleotide-diphossugar_trans"/>
</dbReference>